<reference evidence="5" key="1">
    <citation type="submission" date="2019-03" db="EMBL/GenBank/DDBJ databases">
        <title>Single cell metagenomics reveals metabolic interactions within the superorganism composed of flagellate Streblomastix strix and complex community of Bacteroidetes bacteria on its surface.</title>
        <authorList>
            <person name="Treitli S.C."/>
            <person name="Kolisko M."/>
            <person name="Husnik F."/>
            <person name="Keeling P."/>
            <person name="Hampl V."/>
        </authorList>
    </citation>
    <scope>NUCLEOTIDE SEQUENCE</scope>
    <source>
        <strain evidence="5">STM</strain>
    </source>
</reference>
<dbReference type="InterPro" id="IPR050953">
    <property type="entry name" value="N4_N6_ade-DNA_methylase"/>
</dbReference>
<dbReference type="PANTHER" id="PTHR33841">
    <property type="entry name" value="DNA METHYLTRANSFERASE YEEA-RELATED"/>
    <property type="match status" value="1"/>
</dbReference>
<dbReference type="EC" id="2.1.1.72" evidence="1"/>
<evidence type="ECO:0000256" key="1">
    <source>
        <dbReference type="ARBA" id="ARBA00011900"/>
    </source>
</evidence>
<evidence type="ECO:0000313" key="5">
    <source>
        <dbReference type="EMBL" id="KAA6321547.1"/>
    </source>
</evidence>
<sequence length="303" mass="35728">MIVPLSISCGERMSTLRYLVQHSLKNISISNFEIFPSKLFEGAFQRITIIHGKKNSNEENVRNVSRLHRWYSIERGALINKINYTNICADEILPLFGKYQSQKHLNVISKISRNKRNITHKCIKYDLYYIYYQEATNYWMKATALRVPFYKKNKQVGTPDHGRFLFFENEKTALITFAILNSSLFYVWYITYSDGFHLSDMLVKKFPLEESLLANKQLVLIGQKLEKEIAKNSILTTRNMKDDNIEIESFRINLSKSIIDEIDKVLAQHYGFTEEELDFIINYDIKYRMGDELNENRELQVKN</sequence>
<dbReference type="PANTHER" id="PTHR33841:SF1">
    <property type="entry name" value="DNA METHYLTRANSFERASE A"/>
    <property type="match status" value="1"/>
</dbReference>
<keyword evidence="3" id="KW-0808">Transferase</keyword>
<comment type="caution">
    <text evidence="5">The sequence shown here is derived from an EMBL/GenBank/DDBJ whole genome shotgun (WGS) entry which is preliminary data.</text>
</comment>
<evidence type="ECO:0000256" key="3">
    <source>
        <dbReference type="ARBA" id="ARBA00022679"/>
    </source>
</evidence>
<evidence type="ECO:0000256" key="2">
    <source>
        <dbReference type="ARBA" id="ARBA00022603"/>
    </source>
</evidence>
<proteinExistence type="predicted"/>
<accession>A0A5J4QI81</accession>
<organism evidence="5">
    <name type="scientific">termite gut metagenome</name>
    <dbReference type="NCBI Taxonomy" id="433724"/>
    <lineage>
        <taxon>unclassified sequences</taxon>
        <taxon>metagenomes</taxon>
        <taxon>organismal metagenomes</taxon>
    </lineage>
</organism>
<comment type="catalytic activity">
    <reaction evidence="4">
        <text>a 2'-deoxyadenosine in DNA + S-adenosyl-L-methionine = an N(6)-methyl-2'-deoxyadenosine in DNA + S-adenosyl-L-homocysteine + H(+)</text>
        <dbReference type="Rhea" id="RHEA:15197"/>
        <dbReference type="Rhea" id="RHEA-COMP:12418"/>
        <dbReference type="Rhea" id="RHEA-COMP:12419"/>
        <dbReference type="ChEBI" id="CHEBI:15378"/>
        <dbReference type="ChEBI" id="CHEBI:57856"/>
        <dbReference type="ChEBI" id="CHEBI:59789"/>
        <dbReference type="ChEBI" id="CHEBI:90615"/>
        <dbReference type="ChEBI" id="CHEBI:90616"/>
        <dbReference type="EC" id="2.1.1.72"/>
    </reaction>
</comment>
<dbReference type="EMBL" id="SNRY01003281">
    <property type="protein sequence ID" value="KAA6321547.1"/>
    <property type="molecule type" value="Genomic_DNA"/>
</dbReference>
<protein>
    <recommendedName>
        <fullName evidence="1">site-specific DNA-methyltransferase (adenine-specific)</fullName>
        <ecNumber evidence="1">2.1.1.72</ecNumber>
    </recommendedName>
</protein>
<keyword evidence="2" id="KW-0489">Methyltransferase</keyword>
<dbReference type="GO" id="GO:0009007">
    <property type="term" value="F:site-specific DNA-methyltransferase (adenine-specific) activity"/>
    <property type="evidence" value="ECO:0007669"/>
    <property type="project" value="UniProtKB-EC"/>
</dbReference>
<gene>
    <name evidence="5" type="ORF">EZS27_028814</name>
</gene>
<dbReference type="AlphaFoldDB" id="A0A5J4QI81"/>
<evidence type="ECO:0000256" key="4">
    <source>
        <dbReference type="ARBA" id="ARBA00047942"/>
    </source>
</evidence>
<dbReference type="GO" id="GO:0032259">
    <property type="term" value="P:methylation"/>
    <property type="evidence" value="ECO:0007669"/>
    <property type="project" value="UniProtKB-KW"/>
</dbReference>
<name>A0A5J4QI81_9ZZZZ</name>